<feature type="transmembrane region" description="Helical" evidence="1">
    <location>
        <begin position="138"/>
        <end position="158"/>
    </location>
</feature>
<evidence type="ECO:0000313" key="3">
    <source>
        <dbReference type="Proteomes" id="UP000030762"/>
    </source>
</evidence>
<keyword evidence="1" id="KW-0812">Transmembrane</keyword>
<feature type="transmembrane region" description="Helical" evidence="1">
    <location>
        <begin position="97"/>
        <end position="117"/>
    </location>
</feature>
<gene>
    <name evidence="2" type="ORF">SDRG_14323</name>
</gene>
<evidence type="ECO:0000313" key="2">
    <source>
        <dbReference type="EMBL" id="EQC27902.1"/>
    </source>
</evidence>
<keyword evidence="3" id="KW-1185">Reference proteome</keyword>
<dbReference type="EMBL" id="JH767201">
    <property type="protein sequence ID" value="EQC27902.1"/>
    <property type="molecule type" value="Genomic_DNA"/>
</dbReference>
<organism evidence="2 3">
    <name type="scientific">Saprolegnia diclina (strain VS20)</name>
    <dbReference type="NCBI Taxonomy" id="1156394"/>
    <lineage>
        <taxon>Eukaryota</taxon>
        <taxon>Sar</taxon>
        <taxon>Stramenopiles</taxon>
        <taxon>Oomycota</taxon>
        <taxon>Saprolegniomycetes</taxon>
        <taxon>Saprolegniales</taxon>
        <taxon>Saprolegniaceae</taxon>
        <taxon>Saprolegnia</taxon>
    </lineage>
</organism>
<reference evidence="2 3" key="1">
    <citation type="submission" date="2012-04" db="EMBL/GenBank/DDBJ databases">
        <title>The Genome Sequence of Saprolegnia declina VS20.</title>
        <authorList>
            <consortium name="The Broad Institute Genome Sequencing Platform"/>
            <person name="Russ C."/>
            <person name="Nusbaum C."/>
            <person name="Tyler B."/>
            <person name="van West P."/>
            <person name="Dieguez-Uribeondo J."/>
            <person name="de Bruijn I."/>
            <person name="Tripathy S."/>
            <person name="Jiang R."/>
            <person name="Young S.K."/>
            <person name="Zeng Q."/>
            <person name="Gargeya S."/>
            <person name="Fitzgerald M."/>
            <person name="Haas B."/>
            <person name="Abouelleil A."/>
            <person name="Alvarado L."/>
            <person name="Arachchi H.M."/>
            <person name="Berlin A."/>
            <person name="Chapman S.B."/>
            <person name="Goldberg J."/>
            <person name="Griggs A."/>
            <person name="Gujja S."/>
            <person name="Hansen M."/>
            <person name="Howarth C."/>
            <person name="Imamovic A."/>
            <person name="Larimer J."/>
            <person name="McCowen C."/>
            <person name="Montmayeur A."/>
            <person name="Murphy C."/>
            <person name="Neiman D."/>
            <person name="Pearson M."/>
            <person name="Priest M."/>
            <person name="Roberts A."/>
            <person name="Saif S."/>
            <person name="Shea T."/>
            <person name="Sisk P."/>
            <person name="Sykes S."/>
            <person name="Wortman J."/>
            <person name="Nusbaum C."/>
            <person name="Birren B."/>
        </authorList>
    </citation>
    <scope>NUCLEOTIDE SEQUENCE [LARGE SCALE GENOMIC DNA]</scope>
    <source>
        <strain evidence="2 3">VS20</strain>
    </source>
</reference>
<dbReference type="InParanoid" id="T0RE71"/>
<evidence type="ECO:0000256" key="1">
    <source>
        <dbReference type="SAM" id="Phobius"/>
    </source>
</evidence>
<dbReference type="OMA" id="AYIATHM"/>
<proteinExistence type="predicted"/>
<keyword evidence="1" id="KW-0472">Membrane</keyword>
<sequence>MGWVAFRSSYLAHFFRFNTSLAKLANALRDLYASDVASWQWFAVTGSQVPLGLLIGIFCPAHLGTILLAVFVTPMGLALAGALGVPAQYDALLSSLLAAYIATHIRSGLYLLFYFVYARIISSFMPSSWSTTRQDATALVCGAGLVSMTAFLHESIFLYLQESASALIGAGLILASIAACFEPKLVRAFIVVAGAGPLVRQFRDFAAQSVDTLHH</sequence>
<dbReference type="RefSeq" id="XP_008618667.1">
    <property type="nucleotide sequence ID" value="XM_008620445.1"/>
</dbReference>
<feature type="transmembrane region" description="Helical" evidence="1">
    <location>
        <begin position="164"/>
        <end position="181"/>
    </location>
</feature>
<feature type="transmembrane region" description="Helical" evidence="1">
    <location>
        <begin position="39"/>
        <end position="59"/>
    </location>
</feature>
<accession>T0RE71</accession>
<name>T0RE71_SAPDV</name>
<protein>
    <submittedName>
        <fullName evidence="2">Uncharacterized protein</fullName>
    </submittedName>
</protein>
<feature type="transmembrane region" description="Helical" evidence="1">
    <location>
        <begin position="66"/>
        <end position="85"/>
    </location>
</feature>
<dbReference type="OrthoDB" id="10369728at2759"/>
<dbReference type="AlphaFoldDB" id="T0RE71"/>
<dbReference type="VEuPathDB" id="FungiDB:SDRG_14323"/>
<dbReference type="Proteomes" id="UP000030762">
    <property type="component" value="Unassembled WGS sequence"/>
</dbReference>
<dbReference type="GeneID" id="19955050"/>
<keyword evidence="1" id="KW-1133">Transmembrane helix</keyword>